<dbReference type="EMBL" id="CP089982">
    <property type="protein sequence ID" value="WXA98715.1"/>
    <property type="molecule type" value="Genomic_DNA"/>
</dbReference>
<dbReference type="PANTHER" id="PTHR32479:SF19">
    <property type="entry name" value="ANAEROBIC GLYCEROL-3-PHOSPHATE DEHYDROGENASE SUBUNIT C"/>
    <property type="match status" value="1"/>
</dbReference>
<dbReference type="Proteomes" id="UP001379533">
    <property type="component" value="Chromosome"/>
</dbReference>
<evidence type="ECO:0000256" key="3">
    <source>
        <dbReference type="ARBA" id="ARBA00022737"/>
    </source>
</evidence>
<name>A0ABZ2KJ73_9BACT</name>
<feature type="domain" description="Cysteine-rich" evidence="6">
    <location>
        <begin position="202"/>
        <end position="286"/>
    </location>
</feature>
<reference evidence="7 8" key="1">
    <citation type="submission" date="2021-12" db="EMBL/GenBank/DDBJ databases">
        <title>Discovery of the Pendulisporaceae a myxobacterial family with distinct sporulation behavior and unique specialized metabolism.</title>
        <authorList>
            <person name="Garcia R."/>
            <person name="Popoff A."/>
            <person name="Bader C.D."/>
            <person name="Loehr J."/>
            <person name="Walesch S."/>
            <person name="Walt C."/>
            <person name="Boldt J."/>
            <person name="Bunk B."/>
            <person name="Haeckl F.J.F.P.J."/>
            <person name="Gunesch A.P."/>
            <person name="Birkelbach J."/>
            <person name="Nuebel U."/>
            <person name="Pietschmann T."/>
            <person name="Bach T."/>
            <person name="Mueller R."/>
        </authorList>
    </citation>
    <scope>NUCLEOTIDE SEQUENCE [LARGE SCALE GENOMIC DNA]</scope>
    <source>
        <strain evidence="7 8">MSr12523</strain>
    </source>
</reference>
<gene>
    <name evidence="7" type="ORF">LZC95_18010</name>
</gene>
<dbReference type="PROSITE" id="PS00198">
    <property type="entry name" value="4FE4S_FER_1"/>
    <property type="match status" value="2"/>
</dbReference>
<dbReference type="PANTHER" id="PTHR32479">
    <property type="entry name" value="GLYCOLATE OXIDASE IRON-SULFUR SUBUNIT"/>
    <property type="match status" value="1"/>
</dbReference>
<evidence type="ECO:0000313" key="8">
    <source>
        <dbReference type="Proteomes" id="UP001379533"/>
    </source>
</evidence>
<sequence>MSKIDPRPTEKPEFNPNEERYWDARDLEGELRRVIEICHNCRMCVNYCGSFPDMFARVDRDIEAGAVGAERLGSDDFTSVTDHCWQCKICYIKCPYTPDEGHEWLVDVPRILMREKAQRSRRKGISLQETALGEPGVIGSMVAGFAAPLVNFVNANRLVRKSIERVAGISSEFPVPPYASEPFAKWLQHHEPLPGAGTAGKVALFSTCLGDFYFPTVPANAVRALEKNGYSVFRPEQQCCGMPSLDGGDLESAKAKARFNVASLHRALKEGYAIVGAQPTCTMTVKNEYPELLGTPEAREVAANVYDLMGFFDKLRREKKLNKEFTKPLGKIAYHAPCHLRAQKIGYPAMRVLNLVQDTEVELVEQCSAVDGTWGMKAQNYEEGRKYAQKLVRGIEAAEAELVVSDCQLAARRIQKENGVQAIHPVEALASAYGVAISRASEASSRTTEEATR</sequence>
<dbReference type="Pfam" id="PF02754">
    <property type="entry name" value="CCG"/>
    <property type="match status" value="2"/>
</dbReference>
<dbReference type="RefSeq" id="WP_394849328.1">
    <property type="nucleotide sequence ID" value="NZ_CP089982.1"/>
</dbReference>
<proteinExistence type="predicted"/>
<dbReference type="InterPro" id="IPR004017">
    <property type="entry name" value="Cys_rich_dom"/>
</dbReference>
<evidence type="ECO:0000256" key="1">
    <source>
        <dbReference type="ARBA" id="ARBA00022485"/>
    </source>
</evidence>
<keyword evidence="5" id="KW-0411">Iron-sulfur</keyword>
<keyword evidence="2" id="KW-0479">Metal-binding</keyword>
<accession>A0ABZ2KJ73</accession>
<dbReference type="Pfam" id="PF13534">
    <property type="entry name" value="Fer4_17"/>
    <property type="match status" value="1"/>
</dbReference>
<organism evidence="7 8">
    <name type="scientific">Pendulispora brunnea</name>
    <dbReference type="NCBI Taxonomy" id="2905690"/>
    <lineage>
        <taxon>Bacteria</taxon>
        <taxon>Pseudomonadati</taxon>
        <taxon>Myxococcota</taxon>
        <taxon>Myxococcia</taxon>
        <taxon>Myxococcales</taxon>
        <taxon>Sorangiineae</taxon>
        <taxon>Pendulisporaceae</taxon>
        <taxon>Pendulispora</taxon>
    </lineage>
</organism>
<evidence type="ECO:0000256" key="5">
    <source>
        <dbReference type="ARBA" id="ARBA00023014"/>
    </source>
</evidence>
<evidence type="ECO:0000256" key="2">
    <source>
        <dbReference type="ARBA" id="ARBA00022723"/>
    </source>
</evidence>
<keyword evidence="4" id="KW-0408">Iron</keyword>
<dbReference type="SUPFAM" id="SSF54862">
    <property type="entry name" value="4Fe-4S ferredoxins"/>
    <property type="match status" value="1"/>
</dbReference>
<keyword evidence="3" id="KW-0677">Repeat</keyword>
<keyword evidence="8" id="KW-1185">Reference proteome</keyword>
<feature type="domain" description="Cysteine-rich" evidence="6">
    <location>
        <begin position="332"/>
        <end position="408"/>
    </location>
</feature>
<protein>
    <recommendedName>
        <fullName evidence="6">Cysteine-rich domain-containing protein</fullName>
    </recommendedName>
</protein>
<dbReference type="InterPro" id="IPR017900">
    <property type="entry name" value="4Fe4S_Fe_S_CS"/>
</dbReference>
<evidence type="ECO:0000313" key="7">
    <source>
        <dbReference type="EMBL" id="WXA98715.1"/>
    </source>
</evidence>
<dbReference type="Gene3D" id="3.30.70.20">
    <property type="match status" value="1"/>
</dbReference>
<keyword evidence="1" id="KW-0004">4Fe-4S</keyword>
<evidence type="ECO:0000259" key="6">
    <source>
        <dbReference type="Pfam" id="PF02754"/>
    </source>
</evidence>
<evidence type="ECO:0000256" key="4">
    <source>
        <dbReference type="ARBA" id="ARBA00023004"/>
    </source>
</evidence>